<proteinExistence type="predicted"/>
<dbReference type="NCBIfam" id="TIGR04155">
    <property type="entry name" value="cyano_PEP"/>
    <property type="match status" value="1"/>
</dbReference>
<dbReference type="EMBL" id="JAADAI010000474">
    <property type="protein sequence ID" value="NCS59490.1"/>
    <property type="molecule type" value="Genomic_DNA"/>
</dbReference>
<evidence type="ECO:0000313" key="2">
    <source>
        <dbReference type="EMBL" id="NCS59490.1"/>
    </source>
</evidence>
<name>A0A966G574_MICAE</name>
<reference evidence="2" key="1">
    <citation type="journal article" date="2019" name="Mol. Ecol.">
        <title>Genome evolution and host-microbiome shifts correspond with intraspecific niche divergence within harmful algal bloom-forming Microcystis aeruginosa.</title>
        <authorList>
            <person name="Jackrel S.L."/>
            <person name="White J.D."/>
            <person name="Evans J.T."/>
            <person name="Buffin K."/>
            <person name="Hayden K."/>
            <person name="Sarnelle O."/>
            <person name="Denef V.J."/>
        </authorList>
    </citation>
    <scope>NUCLEOTIDE SEQUENCE</scope>
    <source>
        <strain evidence="2">G11-04</strain>
    </source>
</reference>
<dbReference type="AlphaFoldDB" id="A0A966G574"/>
<comment type="caution">
    <text evidence="2">The sequence shown here is derived from an EMBL/GenBank/DDBJ whole genome shotgun (WGS) entry which is preliminary data.</text>
</comment>
<dbReference type="InterPro" id="IPR026374">
    <property type="entry name" value="Cyano_PEP"/>
</dbReference>
<organism evidence="2 3">
    <name type="scientific">Microcystis aeruginosa G11-04</name>
    <dbReference type="NCBI Taxonomy" id="2685956"/>
    <lineage>
        <taxon>Bacteria</taxon>
        <taxon>Bacillati</taxon>
        <taxon>Cyanobacteriota</taxon>
        <taxon>Cyanophyceae</taxon>
        <taxon>Oscillatoriophycideae</taxon>
        <taxon>Chroococcales</taxon>
        <taxon>Microcystaceae</taxon>
        <taxon>Microcystis</taxon>
    </lineage>
</organism>
<dbReference type="Pfam" id="PF07589">
    <property type="entry name" value="PEP-CTERM"/>
    <property type="match status" value="1"/>
</dbReference>
<accession>A0A966G574</accession>
<gene>
    <name evidence="2" type="ORF">GPJ16_22770</name>
</gene>
<dbReference type="NCBIfam" id="TIGR02595">
    <property type="entry name" value="PEP_CTERM"/>
    <property type="match status" value="1"/>
</dbReference>
<dbReference type="InterPro" id="IPR013424">
    <property type="entry name" value="Ice-binding_C"/>
</dbReference>
<evidence type="ECO:0000313" key="3">
    <source>
        <dbReference type="Proteomes" id="UP000799330"/>
    </source>
</evidence>
<sequence length="161" mass="16713">MNAGIQPHSILVNCPGPTFSSPNALVNNNACSFPGRGSIVFQPMNPSNGIVGVGFFNTGGDDTLQLSAFDASNNLIEQATVSGSNLNPNSFKFLGIVTSIPASRIEISPVGGNGLFSIDNLQVATKSIQSVPEPSTILGLVTLGLGALFSKKHKQDDNARN</sequence>
<feature type="domain" description="Ice-binding protein C-terminal" evidence="1">
    <location>
        <begin position="130"/>
        <end position="149"/>
    </location>
</feature>
<evidence type="ECO:0000259" key="1">
    <source>
        <dbReference type="Pfam" id="PF07589"/>
    </source>
</evidence>
<dbReference type="Proteomes" id="UP000799330">
    <property type="component" value="Unassembled WGS sequence"/>
</dbReference>
<protein>
    <submittedName>
        <fullName evidence="2">PEP-CTERM sorting domain-containing protein</fullName>
    </submittedName>
</protein>